<gene>
    <name evidence="1" type="ORF">QVH07_08840</name>
</gene>
<protein>
    <submittedName>
        <fullName evidence="1">Gluconate 2-dehydrogenase subunit 3 family protein</fullName>
        <ecNumber evidence="1">1.-.-.-</ecNumber>
    </submittedName>
</protein>
<evidence type="ECO:0000313" key="2">
    <source>
        <dbReference type="Proteomes" id="UP001171916"/>
    </source>
</evidence>
<keyword evidence="1" id="KW-0560">Oxidoreductase</keyword>
<dbReference type="RefSeq" id="WP_289999805.1">
    <property type="nucleotide sequence ID" value="NZ_JAUEPH010000003.1"/>
</dbReference>
<name>A0ABT7YDH2_9BACT</name>
<proteinExistence type="predicted"/>
<dbReference type="GO" id="GO:0016491">
    <property type="term" value="F:oxidoreductase activity"/>
    <property type="evidence" value="ECO:0007669"/>
    <property type="project" value="UniProtKB-KW"/>
</dbReference>
<accession>A0ABT7YDH2</accession>
<organism evidence="1 2">
    <name type="scientific">Algoriphagus sediminis</name>
    <dbReference type="NCBI Taxonomy" id="3057113"/>
    <lineage>
        <taxon>Bacteria</taxon>
        <taxon>Pseudomonadati</taxon>
        <taxon>Bacteroidota</taxon>
        <taxon>Cytophagia</taxon>
        <taxon>Cytophagales</taxon>
        <taxon>Cyclobacteriaceae</taxon>
        <taxon>Algoriphagus</taxon>
    </lineage>
</organism>
<evidence type="ECO:0000313" key="1">
    <source>
        <dbReference type="EMBL" id="MDN3204254.1"/>
    </source>
</evidence>
<comment type="caution">
    <text evidence="1">The sequence shown here is derived from an EMBL/GenBank/DDBJ whole genome shotgun (WGS) entry which is preliminary data.</text>
</comment>
<dbReference type="Proteomes" id="UP001171916">
    <property type="component" value="Unassembled WGS sequence"/>
</dbReference>
<dbReference type="EMBL" id="JAUEPH010000003">
    <property type="protein sequence ID" value="MDN3204254.1"/>
    <property type="molecule type" value="Genomic_DNA"/>
</dbReference>
<reference evidence="1" key="1">
    <citation type="submission" date="2023-06" db="EMBL/GenBank/DDBJ databases">
        <title>Robiginitalea aurantiacus sp. nov. and Algoriphagus sediminis sp. nov., isolated from coastal sediment.</title>
        <authorList>
            <person name="Zhou Z.Y."/>
            <person name="An J."/>
            <person name="Jia Y.W."/>
            <person name="Du Z.J."/>
        </authorList>
    </citation>
    <scope>NUCLEOTIDE SEQUENCE</scope>
    <source>
        <strain evidence="1">C2-7</strain>
    </source>
</reference>
<dbReference type="Pfam" id="PF13618">
    <property type="entry name" value="Gluconate_2-dh3"/>
    <property type="match status" value="1"/>
</dbReference>
<keyword evidence="2" id="KW-1185">Reference proteome</keyword>
<sequence>MNRRIALKHLAMVTGGIALIPSCDFSSDDIIAAYEKLQIKASEKDLLGAISNTIIPAGEIKGALDIEVPDFILVMVNDCVKSEDQNRFMAGLRAFPEFVKTKAGSGFSSLSDNGREEIIKEGLAAETEESANIKYFLQMAKRFTIQGYMASEYIQTEVIPYSLIPGEYNGAVLISDINKPRING</sequence>
<dbReference type="EC" id="1.-.-.-" evidence="1"/>
<dbReference type="InterPro" id="IPR027056">
    <property type="entry name" value="Gluconate_2DH_su3"/>
</dbReference>